<feature type="domain" description="Histidine kinase" evidence="12">
    <location>
        <begin position="253"/>
        <end position="443"/>
    </location>
</feature>
<name>A0ABU0JJ36_9HYPH</name>
<reference evidence="14 15" key="1">
    <citation type="submission" date="2023-07" db="EMBL/GenBank/DDBJ databases">
        <title>Genomic Encyclopedia of Type Strains, Phase IV (KMG-IV): sequencing the most valuable type-strain genomes for metagenomic binning, comparative biology and taxonomic classification.</title>
        <authorList>
            <person name="Goeker M."/>
        </authorList>
    </citation>
    <scope>NUCLEOTIDE SEQUENCE [LARGE SCALE GENOMIC DNA]</scope>
    <source>
        <strain evidence="14 15">DSM 19619</strain>
    </source>
</reference>
<evidence type="ECO:0000256" key="2">
    <source>
        <dbReference type="ARBA" id="ARBA00004141"/>
    </source>
</evidence>
<gene>
    <name evidence="14" type="ORF">QO011_007333</name>
</gene>
<evidence type="ECO:0000256" key="5">
    <source>
        <dbReference type="ARBA" id="ARBA00022679"/>
    </source>
</evidence>
<keyword evidence="9" id="KW-0902">Two-component regulatory system</keyword>
<evidence type="ECO:0000313" key="15">
    <source>
        <dbReference type="Proteomes" id="UP001242480"/>
    </source>
</evidence>
<comment type="caution">
    <text evidence="14">The sequence shown here is derived from an EMBL/GenBank/DDBJ whole genome shotgun (WGS) entry which is preliminary data.</text>
</comment>
<feature type="transmembrane region" description="Helical" evidence="11">
    <location>
        <begin position="172"/>
        <end position="195"/>
    </location>
</feature>
<dbReference type="InterPro" id="IPR003594">
    <property type="entry name" value="HATPase_dom"/>
</dbReference>
<dbReference type="PANTHER" id="PTHR45436">
    <property type="entry name" value="SENSOR HISTIDINE KINASE YKOH"/>
    <property type="match status" value="1"/>
</dbReference>
<comment type="subcellular location">
    <subcellularLocation>
        <location evidence="2">Membrane</location>
        <topology evidence="2">Multi-pass membrane protein</topology>
    </subcellularLocation>
</comment>
<keyword evidence="10 11" id="KW-0472">Membrane</keyword>
<dbReference type="InterPro" id="IPR005467">
    <property type="entry name" value="His_kinase_dom"/>
</dbReference>
<organism evidence="14 15">
    <name type="scientific">Labrys wisconsinensis</name>
    <dbReference type="NCBI Taxonomy" id="425677"/>
    <lineage>
        <taxon>Bacteria</taxon>
        <taxon>Pseudomonadati</taxon>
        <taxon>Pseudomonadota</taxon>
        <taxon>Alphaproteobacteria</taxon>
        <taxon>Hyphomicrobiales</taxon>
        <taxon>Xanthobacteraceae</taxon>
        <taxon>Labrys</taxon>
    </lineage>
</organism>
<proteinExistence type="predicted"/>
<dbReference type="InterPro" id="IPR003661">
    <property type="entry name" value="HisK_dim/P_dom"/>
</dbReference>
<evidence type="ECO:0000256" key="4">
    <source>
        <dbReference type="ARBA" id="ARBA00022553"/>
    </source>
</evidence>
<evidence type="ECO:0000313" key="14">
    <source>
        <dbReference type="EMBL" id="MDQ0474293.1"/>
    </source>
</evidence>
<dbReference type="PROSITE" id="PS50109">
    <property type="entry name" value="HIS_KIN"/>
    <property type="match status" value="1"/>
</dbReference>
<feature type="transmembrane region" description="Helical" evidence="11">
    <location>
        <begin position="15"/>
        <end position="40"/>
    </location>
</feature>
<keyword evidence="15" id="KW-1185">Reference proteome</keyword>
<dbReference type="SUPFAM" id="SSF55874">
    <property type="entry name" value="ATPase domain of HSP90 chaperone/DNA topoisomerase II/histidine kinase"/>
    <property type="match status" value="1"/>
</dbReference>
<evidence type="ECO:0000259" key="12">
    <source>
        <dbReference type="PROSITE" id="PS50109"/>
    </source>
</evidence>
<dbReference type="Gene3D" id="3.30.565.10">
    <property type="entry name" value="Histidine kinase-like ATPase, C-terminal domain"/>
    <property type="match status" value="1"/>
</dbReference>
<evidence type="ECO:0000256" key="8">
    <source>
        <dbReference type="ARBA" id="ARBA00022989"/>
    </source>
</evidence>
<dbReference type="PANTHER" id="PTHR45436:SF15">
    <property type="entry name" value="SENSOR HISTIDINE KINASE CUSS"/>
    <property type="match status" value="1"/>
</dbReference>
<accession>A0ABU0JJ36</accession>
<dbReference type="InterPro" id="IPR036890">
    <property type="entry name" value="HATPase_C_sf"/>
</dbReference>
<dbReference type="SMART" id="SM00388">
    <property type="entry name" value="HisKA"/>
    <property type="match status" value="1"/>
</dbReference>
<comment type="catalytic activity">
    <reaction evidence="1">
        <text>ATP + protein L-histidine = ADP + protein N-phospho-L-histidine.</text>
        <dbReference type="EC" id="2.7.13.3"/>
    </reaction>
</comment>
<keyword evidence="5" id="KW-0808">Transferase</keyword>
<dbReference type="SMART" id="SM00387">
    <property type="entry name" value="HATPase_c"/>
    <property type="match status" value="1"/>
</dbReference>
<keyword evidence="7 14" id="KW-0418">Kinase</keyword>
<dbReference type="Pfam" id="PF02518">
    <property type="entry name" value="HATPase_c"/>
    <property type="match status" value="1"/>
</dbReference>
<dbReference type="InterPro" id="IPR003660">
    <property type="entry name" value="HAMP_dom"/>
</dbReference>
<evidence type="ECO:0000256" key="9">
    <source>
        <dbReference type="ARBA" id="ARBA00023012"/>
    </source>
</evidence>
<evidence type="ECO:0000256" key="10">
    <source>
        <dbReference type="ARBA" id="ARBA00023136"/>
    </source>
</evidence>
<dbReference type="CDD" id="cd00082">
    <property type="entry name" value="HisKA"/>
    <property type="match status" value="1"/>
</dbReference>
<keyword evidence="6 11" id="KW-0812">Transmembrane</keyword>
<evidence type="ECO:0000256" key="11">
    <source>
        <dbReference type="SAM" id="Phobius"/>
    </source>
</evidence>
<evidence type="ECO:0000256" key="7">
    <source>
        <dbReference type="ARBA" id="ARBA00022777"/>
    </source>
</evidence>
<keyword evidence="4" id="KW-0597">Phosphoprotein</keyword>
<protein>
    <recommendedName>
        <fullName evidence="3">histidine kinase</fullName>
        <ecNumber evidence="3">2.7.13.3</ecNumber>
    </recommendedName>
</protein>
<keyword evidence="8 11" id="KW-1133">Transmembrane helix</keyword>
<sequence length="447" mass="48063">MADAARRSPSLTRIVALRITLFAILAAAVQAAMVFADYYFRDDRLAVMMIQSETEALAAGVTGVRGRLAYSLPTGLERYGPLDSNYVARIRTASGQILYTDCDRRCDDNLLPPAVDPPELWSRRLNRGKPIAVAGGRSFTIGGEVLFVEIGIRDDTHGVTWRVLGRRFIERLAVPMSIMLACILLGTVVSVRYALRPVARAAREAEHVDPLDPGHRISQSGMPREVADLAAAVNRSLSRIGALMTSQRLFTTAVAHEIRTPLAMMKLELGAIADPGARKVEEDIDRLAGFIGQITALGRLESTDRTVFRPVDLAETARRVVADIAPWVYDQDHAIAFFDAGAAPVDGHAALLDDAVRNLVENAVRHTPAGTAVEVTAGPGAALSVSDNAGLFGAERRDEAAARPAGVGLEIVRRIMVLHKGRLVVAVAPARRTAMRLDFEADGGAAA</sequence>
<dbReference type="GO" id="GO:0016301">
    <property type="term" value="F:kinase activity"/>
    <property type="evidence" value="ECO:0007669"/>
    <property type="project" value="UniProtKB-KW"/>
</dbReference>
<dbReference type="RefSeq" id="WP_307283675.1">
    <property type="nucleotide sequence ID" value="NZ_JAUSVX010000021.1"/>
</dbReference>
<feature type="domain" description="HAMP" evidence="13">
    <location>
        <begin position="192"/>
        <end position="245"/>
    </location>
</feature>
<dbReference type="InterPro" id="IPR050428">
    <property type="entry name" value="TCS_sensor_his_kinase"/>
</dbReference>
<evidence type="ECO:0000256" key="3">
    <source>
        <dbReference type="ARBA" id="ARBA00012438"/>
    </source>
</evidence>
<evidence type="ECO:0000256" key="1">
    <source>
        <dbReference type="ARBA" id="ARBA00000085"/>
    </source>
</evidence>
<dbReference type="SUPFAM" id="SSF47384">
    <property type="entry name" value="Homodimeric domain of signal transducing histidine kinase"/>
    <property type="match status" value="1"/>
</dbReference>
<dbReference type="InterPro" id="IPR036097">
    <property type="entry name" value="HisK_dim/P_sf"/>
</dbReference>
<dbReference type="PROSITE" id="PS50885">
    <property type="entry name" value="HAMP"/>
    <property type="match status" value="1"/>
</dbReference>
<evidence type="ECO:0000259" key="13">
    <source>
        <dbReference type="PROSITE" id="PS50885"/>
    </source>
</evidence>
<dbReference type="Gene3D" id="1.10.287.130">
    <property type="match status" value="1"/>
</dbReference>
<evidence type="ECO:0000256" key="6">
    <source>
        <dbReference type="ARBA" id="ARBA00022692"/>
    </source>
</evidence>
<dbReference type="EC" id="2.7.13.3" evidence="3"/>
<dbReference type="EMBL" id="JAUSVX010000021">
    <property type="protein sequence ID" value="MDQ0474293.1"/>
    <property type="molecule type" value="Genomic_DNA"/>
</dbReference>
<dbReference type="Proteomes" id="UP001242480">
    <property type="component" value="Unassembled WGS sequence"/>
</dbReference>
<dbReference type="SMART" id="SM00304">
    <property type="entry name" value="HAMP"/>
    <property type="match status" value="1"/>
</dbReference>